<name>A0A0J9BZN9_9FIRM</name>
<dbReference type="GO" id="GO:0005829">
    <property type="term" value="C:cytosol"/>
    <property type="evidence" value="ECO:0007669"/>
    <property type="project" value="TreeGrafter"/>
</dbReference>
<evidence type="ECO:0000256" key="2">
    <source>
        <dbReference type="ARBA" id="ARBA00022553"/>
    </source>
</evidence>
<keyword evidence="2 8" id="KW-0597">Phosphoprotein</keyword>
<dbReference type="RefSeq" id="WP_048930187.1">
    <property type="nucleotide sequence ID" value="NZ_KQ235879.1"/>
</dbReference>
<dbReference type="InterPro" id="IPR039420">
    <property type="entry name" value="WalR-like"/>
</dbReference>
<dbReference type="PANTHER" id="PTHR48111:SF1">
    <property type="entry name" value="TWO-COMPONENT RESPONSE REGULATOR ORR33"/>
    <property type="match status" value="1"/>
</dbReference>
<dbReference type="SMART" id="SM00448">
    <property type="entry name" value="REC"/>
    <property type="match status" value="1"/>
</dbReference>
<evidence type="ECO:0000256" key="3">
    <source>
        <dbReference type="ARBA" id="ARBA00023012"/>
    </source>
</evidence>
<comment type="caution">
    <text evidence="10">The sequence shown here is derived from an EMBL/GenBank/DDBJ whole genome shotgun (WGS) entry which is preliminary data.</text>
</comment>
<gene>
    <name evidence="10" type="ORF">HMPREF9470_03203</name>
</gene>
<feature type="domain" description="Response regulatory" evidence="9">
    <location>
        <begin position="2"/>
        <end position="118"/>
    </location>
</feature>
<dbReference type="Gene3D" id="3.40.50.2300">
    <property type="match status" value="1"/>
</dbReference>
<evidence type="ECO:0000259" key="9">
    <source>
        <dbReference type="PROSITE" id="PS50110"/>
    </source>
</evidence>
<dbReference type="OrthoDB" id="1684633at2"/>
<dbReference type="AlphaFoldDB" id="A0A0J9BZN9"/>
<protein>
    <recommendedName>
        <fullName evidence="1">Stage 0 sporulation protein A homolog</fullName>
    </recommendedName>
</protein>
<proteinExistence type="predicted"/>
<evidence type="ECO:0000256" key="6">
    <source>
        <dbReference type="ARBA" id="ARBA00023163"/>
    </source>
</evidence>
<dbReference type="InterPro" id="IPR001789">
    <property type="entry name" value="Sig_transdc_resp-reg_receiver"/>
</dbReference>
<accession>A0A0J9BZN9</accession>
<dbReference type="PANTHER" id="PTHR48111">
    <property type="entry name" value="REGULATOR OF RPOS"/>
    <property type="match status" value="1"/>
</dbReference>
<sequence>MKIYLIDCDSISRTELTGMIEAEELGEVSGVSAGWDDACRRIPGIRPDVILADLPLPELKVITCIRRIKEKLPESSIIMLSPAHDTETVQRAYEGGAQLLLHKPVNMTEIRNVLRSMEMVQNMQWILKQARSGTMGTPDREVSQNRDEEMDNSVSLSLSIRHLKGILQEIGIINEAGSKDIIRIISYLIEQELDLSDITVRELCRRMKQNPKSVEQRIRRAASDGMYHLAARGLDDYADPVFNEYGGRLYSFEQMKKEMNFIRGRSEKHGNVRIKNFLGGLLDCCREV</sequence>
<evidence type="ECO:0000256" key="8">
    <source>
        <dbReference type="PROSITE-ProRule" id="PRU00169"/>
    </source>
</evidence>
<dbReference type="Pfam" id="PF00072">
    <property type="entry name" value="Response_reg"/>
    <property type="match status" value="1"/>
</dbReference>
<keyword evidence="3" id="KW-0902">Two-component regulatory system</keyword>
<dbReference type="GO" id="GO:0000156">
    <property type="term" value="F:phosphorelay response regulator activity"/>
    <property type="evidence" value="ECO:0007669"/>
    <property type="project" value="TreeGrafter"/>
</dbReference>
<dbReference type="Proteomes" id="UP000037392">
    <property type="component" value="Unassembled WGS sequence"/>
</dbReference>
<dbReference type="InterPro" id="IPR011006">
    <property type="entry name" value="CheY-like_superfamily"/>
</dbReference>
<dbReference type="PROSITE" id="PS50110">
    <property type="entry name" value="RESPONSE_REGULATORY"/>
    <property type="match status" value="1"/>
</dbReference>
<dbReference type="GO" id="GO:0032993">
    <property type="term" value="C:protein-DNA complex"/>
    <property type="evidence" value="ECO:0007669"/>
    <property type="project" value="TreeGrafter"/>
</dbReference>
<comment type="function">
    <text evidence="7">May play the central regulatory role in sporulation. It may be an element of the effector pathway responsible for the activation of sporulation genes in response to nutritional stress. Spo0A may act in concert with spo0H (a sigma factor) to control the expression of some genes that are critical to the sporulation process.</text>
</comment>
<dbReference type="GO" id="GO:0006355">
    <property type="term" value="P:regulation of DNA-templated transcription"/>
    <property type="evidence" value="ECO:0007669"/>
    <property type="project" value="TreeGrafter"/>
</dbReference>
<feature type="modified residue" description="4-aspartylphosphate" evidence="8">
    <location>
        <position position="53"/>
    </location>
</feature>
<dbReference type="GO" id="GO:0000976">
    <property type="term" value="F:transcription cis-regulatory region binding"/>
    <property type="evidence" value="ECO:0007669"/>
    <property type="project" value="TreeGrafter"/>
</dbReference>
<dbReference type="InterPro" id="IPR013972">
    <property type="entry name" value="YcbB"/>
</dbReference>
<dbReference type="Pfam" id="PF08664">
    <property type="entry name" value="YcbB"/>
    <property type="match status" value="1"/>
</dbReference>
<keyword evidence="6" id="KW-0804">Transcription</keyword>
<reference evidence="10 11" key="1">
    <citation type="submission" date="2011-04" db="EMBL/GenBank/DDBJ databases">
        <title>The Genome Sequence of Clostridium citroniae WAL-19142.</title>
        <authorList>
            <consortium name="The Broad Institute Genome Sequencing Platform"/>
            <person name="Earl A."/>
            <person name="Ward D."/>
            <person name="Feldgarden M."/>
            <person name="Gevers D."/>
            <person name="Warren Y.A."/>
            <person name="Tyrrell K.L."/>
            <person name="Citron D.M."/>
            <person name="Goldstein E.J."/>
            <person name="Daigneault M."/>
            <person name="Allen-Vercoe E."/>
            <person name="Young S.K."/>
            <person name="Zeng Q."/>
            <person name="Gargeya S."/>
            <person name="Fitzgerald M."/>
            <person name="Haas B."/>
            <person name="Abouelleil A."/>
            <person name="Alvarado L."/>
            <person name="Arachchi H.M."/>
            <person name="Berlin A."/>
            <person name="Brown A."/>
            <person name="Chapman S.B."/>
            <person name="Chen Z."/>
            <person name="Dunbar C."/>
            <person name="Freedman E."/>
            <person name="Gearin G."/>
            <person name="Gellesch M."/>
            <person name="Goldberg J."/>
            <person name="Griggs A."/>
            <person name="Gujja S."/>
            <person name="Heilman E.R."/>
            <person name="Heiman D."/>
            <person name="Howarth C."/>
            <person name="Larson L."/>
            <person name="Lui A."/>
            <person name="MacDonald P.J."/>
            <person name="Mehta T."/>
            <person name="Montmayeur A."/>
            <person name="Murphy C."/>
            <person name="Neiman D."/>
            <person name="Pearson M."/>
            <person name="Priest M."/>
            <person name="Roberts A."/>
            <person name="Saif S."/>
            <person name="Shea T."/>
            <person name="Shenoy N."/>
            <person name="Sisk P."/>
            <person name="Stolte C."/>
            <person name="Sykes S."/>
            <person name="White J."/>
            <person name="Yandava C."/>
            <person name="Wortman J."/>
            <person name="Nusbaum C."/>
            <person name="Birren B."/>
        </authorList>
    </citation>
    <scope>NUCLEOTIDE SEQUENCE [LARGE SCALE GENOMIC DNA]</scope>
    <source>
        <strain evidence="10 11">WAL-19142</strain>
    </source>
</reference>
<evidence type="ECO:0000256" key="5">
    <source>
        <dbReference type="ARBA" id="ARBA00023125"/>
    </source>
</evidence>
<evidence type="ECO:0000256" key="7">
    <source>
        <dbReference type="ARBA" id="ARBA00024867"/>
    </source>
</evidence>
<evidence type="ECO:0000313" key="11">
    <source>
        <dbReference type="Proteomes" id="UP000037392"/>
    </source>
</evidence>
<dbReference type="SUPFAM" id="SSF52172">
    <property type="entry name" value="CheY-like"/>
    <property type="match status" value="1"/>
</dbReference>
<organism evidence="10 11">
    <name type="scientific">[Clostridium] citroniae WAL-19142</name>
    <dbReference type="NCBI Taxonomy" id="742734"/>
    <lineage>
        <taxon>Bacteria</taxon>
        <taxon>Bacillati</taxon>
        <taxon>Bacillota</taxon>
        <taxon>Clostridia</taxon>
        <taxon>Lachnospirales</taxon>
        <taxon>Lachnospiraceae</taxon>
        <taxon>Enterocloster</taxon>
    </lineage>
</organism>
<dbReference type="EMBL" id="ADLK01000024">
    <property type="protein sequence ID" value="KMW18293.1"/>
    <property type="molecule type" value="Genomic_DNA"/>
</dbReference>
<evidence type="ECO:0000313" key="10">
    <source>
        <dbReference type="EMBL" id="KMW18293.1"/>
    </source>
</evidence>
<evidence type="ECO:0000256" key="4">
    <source>
        <dbReference type="ARBA" id="ARBA00023015"/>
    </source>
</evidence>
<keyword evidence="4" id="KW-0805">Transcription regulation</keyword>
<dbReference type="GeneID" id="93162264"/>
<dbReference type="PATRIC" id="fig|742734.4.peg.3432"/>
<evidence type="ECO:0000256" key="1">
    <source>
        <dbReference type="ARBA" id="ARBA00018672"/>
    </source>
</evidence>
<keyword evidence="5" id="KW-0238">DNA-binding</keyword>